<proteinExistence type="predicted"/>
<keyword evidence="2 5" id="KW-0812">Transmembrane</keyword>
<organism evidence="7 8">
    <name type="scientific">Clydaea vesicula</name>
    <dbReference type="NCBI Taxonomy" id="447962"/>
    <lineage>
        <taxon>Eukaryota</taxon>
        <taxon>Fungi</taxon>
        <taxon>Fungi incertae sedis</taxon>
        <taxon>Chytridiomycota</taxon>
        <taxon>Chytridiomycota incertae sedis</taxon>
        <taxon>Chytridiomycetes</taxon>
        <taxon>Lobulomycetales</taxon>
        <taxon>Lobulomycetaceae</taxon>
        <taxon>Clydaea</taxon>
    </lineage>
</organism>
<evidence type="ECO:0000256" key="2">
    <source>
        <dbReference type="ARBA" id="ARBA00022692"/>
    </source>
</evidence>
<dbReference type="InterPro" id="IPR009644">
    <property type="entry name" value="FKTN/MNN4/W02B3.4-1"/>
</dbReference>
<dbReference type="GO" id="GO:0016020">
    <property type="term" value="C:membrane"/>
    <property type="evidence" value="ECO:0007669"/>
    <property type="project" value="UniProtKB-SubCell"/>
</dbReference>
<evidence type="ECO:0000256" key="4">
    <source>
        <dbReference type="ARBA" id="ARBA00023136"/>
    </source>
</evidence>
<keyword evidence="3 5" id="KW-1133">Transmembrane helix</keyword>
<keyword evidence="8" id="KW-1185">Reference proteome</keyword>
<dbReference type="InterPro" id="IPR007074">
    <property type="entry name" value="LicD/FKTN/FKRP_NTP_transf"/>
</dbReference>
<accession>A0AAD5U1U4</accession>
<dbReference type="EMBL" id="JADGJW010000360">
    <property type="protein sequence ID" value="KAJ3218893.1"/>
    <property type="molecule type" value="Genomic_DNA"/>
</dbReference>
<dbReference type="PANTHER" id="PTHR15407:SF28">
    <property type="entry name" value="RIBITOL-5-PHOSPHATE TRANSFERASE FKTN"/>
    <property type="match status" value="1"/>
</dbReference>
<keyword evidence="4 5" id="KW-0472">Membrane</keyword>
<dbReference type="GO" id="GO:0009100">
    <property type="term" value="P:glycoprotein metabolic process"/>
    <property type="evidence" value="ECO:0007669"/>
    <property type="project" value="UniProtKB-ARBA"/>
</dbReference>
<evidence type="ECO:0000256" key="1">
    <source>
        <dbReference type="ARBA" id="ARBA00004167"/>
    </source>
</evidence>
<gene>
    <name evidence="7" type="ORF">HK099_004899</name>
</gene>
<dbReference type="Pfam" id="PF04991">
    <property type="entry name" value="LicD"/>
    <property type="match status" value="1"/>
</dbReference>
<protein>
    <recommendedName>
        <fullName evidence="6">LicD/FKTN/FKRP nucleotidyltransferase domain-containing protein</fullName>
    </recommendedName>
</protein>
<comment type="subcellular location">
    <subcellularLocation>
        <location evidence="1">Membrane</location>
        <topology evidence="1">Single-pass membrane protein</topology>
    </subcellularLocation>
</comment>
<evidence type="ECO:0000256" key="3">
    <source>
        <dbReference type="ARBA" id="ARBA00022989"/>
    </source>
</evidence>
<name>A0AAD5U1U4_9FUNG</name>
<evidence type="ECO:0000313" key="7">
    <source>
        <dbReference type="EMBL" id="KAJ3218893.1"/>
    </source>
</evidence>
<dbReference type="PANTHER" id="PTHR15407">
    <property type="entry name" value="FUKUTIN-RELATED"/>
    <property type="match status" value="1"/>
</dbReference>
<evidence type="ECO:0000313" key="8">
    <source>
        <dbReference type="Proteomes" id="UP001211065"/>
    </source>
</evidence>
<dbReference type="AlphaFoldDB" id="A0AAD5U1U4"/>
<reference evidence="7" key="1">
    <citation type="submission" date="2020-05" db="EMBL/GenBank/DDBJ databases">
        <title>Phylogenomic resolution of chytrid fungi.</title>
        <authorList>
            <person name="Stajich J.E."/>
            <person name="Amses K."/>
            <person name="Simmons R."/>
            <person name="Seto K."/>
            <person name="Myers J."/>
            <person name="Bonds A."/>
            <person name="Quandt C.A."/>
            <person name="Barry K."/>
            <person name="Liu P."/>
            <person name="Grigoriev I."/>
            <person name="Longcore J.E."/>
            <person name="James T.Y."/>
        </authorList>
    </citation>
    <scope>NUCLEOTIDE SEQUENCE</scope>
    <source>
        <strain evidence="7">JEL0476</strain>
    </source>
</reference>
<feature type="transmembrane region" description="Helical" evidence="5">
    <location>
        <begin position="12"/>
        <end position="34"/>
    </location>
</feature>
<dbReference type="Proteomes" id="UP001211065">
    <property type="component" value="Unassembled WGS sequence"/>
</dbReference>
<sequence length="316" mass="37731">MKFKEIKFHHVFKAANFYFVVVIFVITLVFYSHFIPQQQNLNPTITVIEYQWLPKILQDTKNSLVKAEQKIQNFNTGKLLNVSLTALIPQTHDFKNDSTFVKVPDNKYFYEANWDNHLDARWGLKNLTHEKIKISLTETIKAFSKFSNKQGLRFWICHGTLLSWYWNKKIFPWDFDIDIQISWEDLNLISKHNQTFLEDRFFIDVNPWSKFRYHQQHNVIDARIIDKTTGCYIDITVIAKTTLSSGLIHDKSNPPHYYEFEELFPLHETELEGVKVWRPNFAILSLANEYGVTSFEQDYFNKYKFIPEYQEWVYIG</sequence>
<comment type="caution">
    <text evidence="7">The sequence shown here is derived from an EMBL/GenBank/DDBJ whole genome shotgun (WGS) entry which is preliminary data.</text>
</comment>
<feature type="domain" description="LicD/FKTN/FKRP nucleotidyltransferase" evidence="6">
    <location>
        <begin position="148"/>
        <end position="240"/>
    </location>
</feature>
<evidence type="ECO:0000259" key="6">
    <source>
        <dbReference type="Pfam" id="PF04991"/>
    </source>
</evidence>
<evidence type="ECO:0000256" key="5">
    <source>
        <dbReference type="SAM" id="Phobius"/>
    </source>
</evidence>